<gene>
    <name evidence="1" type="ORF">RFN28_20525</name>
</gene>
<dbReference type="InterPro" id="IPR051806">
    <property type="entry name" value="HAD-like_SPP"/>
</dbReference>
<reference evidence="1 2" key="1">
    <citation type="submission" date="2023-08" db="EMBL/GenBank/DDBJ databases">
        <title>Implementing the SeqCode for naming new Mesorhizobium species isolated from Vachellia karroo root nodules.</title>
        <authorList>
            <person name="Van Lill M."/>
        </authorList>
    </citation>
    <scope>NUCLEOTIDE SEQUENCE [LARGE SCALE GENOMIC DNA]</scope>
    <source>
        <strain evidence="1 2">VK24D</strain>
    </source>
</reference>
<organism evidence="1 2">
    <name type="scientific">Mesorhizobium album</name>
    <dbReference type="NCBI Taxonomy" id="3072314"/>
    <lineage>
        <taxon>Bacteria</taxon>
        <taxon>Pseudomonadati</taxon>
        <taxon>Pseudomonadota</taxon>
        <taxon>Alphaproteobacteria</taxon>
        <taxon>Hyphomicrobiales</taxon>
        <taxon>Phyllobacteriaceae</taxon>
        <taxon>Mesorhizobium</taxon>
    </lineage>
</organism>
<dbReference type="PANTHER" id="PTHR43481:SF4">
    <property type="entry name" value="GLYCEROL-1-PHOSPHATE PHOSPHOHYDROLASE 1-RELATED"/>
    <property type="match status" value="1"/>
</dbReference>
<accession>A0ABU4Y1J3</accession>
<keyword evidence="1" id="KW-0378">Hydrolase</keyword>
<dbReference type="RefSeq" id="WP_320289110.1">
    <property type="nucleotide sequence ID" value="NZ_JAVIIW010000024.1"/>
</dbReference>
<proteinExistence type="predicted"/>
<dbReference type="SFLD" id="SFLDS00003">
    <property type="entry name" value="Haloacid_Dehalogenase"/>
    <property type="match status" value="1"/>
</dbReference>
<dbReference type="GO" id="GO:0016787">
    <property type="term" value="F:hydrolase activity"/>
    <property type="evidence" value="ECO:0007669"/>
    <property type="project" value="UniProtKB-KW"/>
</dbReference>
<dbReference type="EMBL" id="JAVIIW010000024">
    <property type="protein sequence ID" value="MDX8480826.1"/>
    <property type="molecule type" value="Genomic_DNA"/>
</dbReference>
<dbReference type="PANTHER" id="PTHR43481">
    <property type="entry name" value="FRUCTOSE-1-PHOSPHATE PHOSPHATASE"/>
    <property type="match status" value="1"/>
</dbReference>
<protein>
    <submittedName>
        <fullName evidence="1">HAD-IA family hydrolase</fullName>
    </submittedName>
</protein>
<dbReference type="NCBIfam" id="TIGR01509">
    <property type="entry name" value="HAD-SF-IA-v3"/>
    <property type="match status" value="1"/>
</dbReference>
<dbReference type="InterPro" id="IPR036412">
    <property type="entry name" value="HAD-like_sf"/>
</dbReference>
<dbReference type="Gene3D" id="1.10.150.240">
    <property type="entry name" value="Putative phosphatase, domain 2"/>
    <property type="match status" value="1"/>
</dbReference>
<dbReference type="Proteomes" id="UP001287059">
    <property type="component" value="Unassembled WGS sequence"/>
</dbReference>
<dbReference type="SFLD" id="SFLDG01129">
    <property type="entry name" value="C1.5:_HAD__Beta-PGM__Phosphata"/>
    <property type="match status" value="1"/>
</dbReference>
<keyword evidence="2" id="KW-1185">Reference proteome</keyword>
<dbReference type="Pfam" id="PF00702">
    <property type="entry name" value="Hydrolase"/>
    <property type="match status" value="1"/>
</dbReference>
<comment type="caution">
    <text evidence="1">The sequence shown here is derived from an EMBL/GenBank/DDBJ whole genome shotgun (WGS) entry which is preliminary data.</text>
</comment>
<sequence length="254" mass="27817">MTAQFTDTAMIEYCAEAFHTTKRACLSKSIIGPDIGWKALKNRTKTATVNVHLDDYDHVAFDLDGTLVDSEAVVESALRRWAREERICPDNAVRMSAARRDIDLVAAIAPGLSPEREANRIAGYEVQAMRLLQPIEGAVEFYSSIPAERRSIVTSSARVSALARLEAAGFSWPRIMIAAEDVSQGKPYPQPYQTLLRMLRIAGKRCLVFEDSPTGIEAAIAAGCDCVGVGPNARGHPDTRDWIENFGQASFQTG</sequence>
<dbReference type="InterPro" id="IPR006439">
    <property type="entry name" value="HAD-SF_hydro_IA"/>
</dbReference>
<dbReference type="SUPFAM" id="SSF56784">
    <property type="entry name" value="HAD-like"/>
    <property type="match status" value="1"/>
</dbReference>
<evidence type="ECO:0000313" key="2">
    <source>
        <dbReference type="Proteomes" id="UP001287059"/>
    </source>
</evidence>
<dbReference type="Gene3D" id="3.40.50.1000">
    <property type="entry name" value="HAD superfamily/HAD-like"/>
    <property type="match status" value="1"/>
</dbReference>
<dbReference type="InterPro" id="IPR023214">
    <property type="entry name" value="HAD_sf"/>
</dbReference>
<dbReference type="InterPro" id="IPR023198">
    <property type="entry name" value="PGP-like_dom2"/>
</dbReference>
<evidence type="ECO:0000313" key="1">
    <source>
        <dbReference type="EMBL" id="MDX8480826.1"/>
    </source>
</evidence>
<name>A0ABU4Y1J3_9HYPH</name>